<gene>
    <name evidence="8" type="primary">basC</name>
    <name evidence="8" type="ORF">RFH51_12390</name>
</gene>
<organism evidence="8 9">
    <name type="scientific">Acinetobacter gerneri</name>
    <dbReference type="NCBI Taxonomy" id="202952"/>
    <lineage>
        <taxon>Bacteria</taxon>
        <taxon>Pseudomonadati</taxon>
        <taxon>Pseudomonadota</taxon>
        <taxon>Gammaproteobacteria</taxon>
        <taxon>Moraxellales</taxon>
        <taxon>Moraxellaceae</taxon>
        <taxon>Acinetobacter</taxon>
    </lineage>
</organism>
<dbReference type="Proteomes" id="UP001243195">
    <property type="component" value="Unassembled WGS sequence"/>
</dbReference>
<dbReference type="InterPro" id="IPR031043">
    <property type="entry name" value="Histamin_N_OH"/>
</dbReference>
<sequence length="436" mass="49691">MKNIDILGIGIGPFNLGLAALLSHHPEIKAVFLEKKPQFRWHEGLLLEGTTLQIPFFADLVTIANPCHPLGYINYLHQHDRLHQFYYYDRFLIPRREYDHYCRWASEQLPDCQFGENVLDVIYDEKRDQFIVESQPSSGKNQFYISQDLVIGIGTQPHYPKWLSTCDHPLVKHAAEFAALQKQLNQCKQVTVVGSGQSAAECVLALYRSLSLEQIQAGASIRWVTRSAGFHPMEFSKLGQECFTPAYMQYFQSIPREKRREIAAGQGLIYKGISFSTIGEIYDLLYERTVAGAEAGLTLYSSCEVEDLQVSSSGQINLSCWHTQLDQRQTIQSDAVIAATGYRHHWPKWFENLKNKVLKTDEYNDCLVREDFTAERCDQGKGRIFIQNAEIFQQGVGSPDLGIGATRNSVIINQLLGREAYRIPKRSAFQHYGLVE</sequence>
<dbReference type="PANTHER" id="PTHR42802:SF1">
    <property type="entry name" value="L-ORNITHINE N(5)-MONOOXYGENASE"/>
    <property type="match status" value="1"/>
</dbReference>
<comment type="caution">
    <text evidence="8">The sequence shown here is derived from an EMBL/GenBank/DDBJ whole genome shotgun (WGS) entry which is preliminary data.</text>
</comment>
<accession>A0AAW8JJP9</accession>
<dbReference type="Pfam" id="PF13434">
    <property type="entry name" value="Lys_Orn_oxgnase"/>
    <property type="match status" value="1"/>
</dbReference>
<dbReference type="InterPro" id="IPR036188">
    <property type="entry name" value="FAD/NAD-bd_sf"/>
</dbReference>
<evidence type="ECO:0000256" key="1">
    <source>
        <dbReference type="ARBA" id="ARBA00001974"/>
    </source>
</evidence>
<protein>
    <submittedName>
        <fullName evidence="8">Histamine N-monooxygenase</fullName>
    </submittedName>
</protein>
<keyword evidence="4" id="KW-0285">Flavoprotein</keyword>
<proteinExistence type="inferred from homology"/>
<evidence type="ECO:0000256" key="3">
    <source>
        <dbReference type="ARBA" id="ARBA00007588"/>
    </source>
</evidence>
<evidence type="ECO:0000313" key="9">
    <source>
        <dbReference type="Proteomes" id="UP001243195"/>
    </source>
</evidence>
<reference evidence="8" key="1">
    <citation type="submission" date="2023-08" db="EMBL/GenBank/DDBJ databases">
        <title>Emergence of clinically-relevant ST2 carbapenem-resistant Acinetobacter baumannii strains in hospital sewages in Zhejiang, East of China.</title>
        <authorList>
            <person name="Kaichao C."/>
            <person name="Zhang R."/>
        </authorList>
    </citation>
    <scope>NUCLEOTIDE SEQUENCE</scope>
    <source>
        <strain evidence="8">M-SY-60</strain>
    </source>
</reference>
<keyword evidence="6" id="KW-0521">NADP</keyword>
<evidence type="ECO:0000256" key="2">
    <source>
        <dbReference type="ARBA" id="ARBA00004924"/>
    </source>
</evidence>
<dbReference type="NCBIfam" id="TIGR04439">
    <property type="entry name" value="histamin_N_OH"/>
    <property type="match status" value="1"/>
</dbReference>
<dbReference type="Gene3D" id="3.50.50.60">
    <property type="entry name" value="FAD/NAD(P)-binding domain"/>
    <property type="match status" value="1"/>
</dbReference>
<evidence type="ECO:0000256" key="4">
    <source>
        <dbReference type="ARBA" id="ARBA00022630"/>
    </source>
</evidence>
<comment type="pathway">
    <text evidence="2">Siderophore biosynthesis.</text>
</comment>
<comment type="cofactor">
    <cofactor evidence="1">
        <name>FAD</name>
        <dbReference type="ChEBI" id="CHEBI:57692"/>
    </cofactor>
</comment>
<keyword evidence="7" id="KW-0560">Oxidoreductase</keyword>
<dbReference type="PANTHER" id="PTHR42802">
    <property type="entry name" value="MONOOXYGENASE"/>
    <property type="match status" value="1"/>
</dbReference>
<dbReference type="InterPro" id="IPR025700">
    <property type="entry name" value="Lys/Orn_oxygenase"/>
</dbReference>
<dbReference type="GO" id="GO:0016491">
    <property type="term" value="F:oxidoreductase activity"/>
    <property type="evidence" value="ECO:0007669"/>
    <property type="project" value="UniProtKB-KW"/>
</dbReference>
<dbReference type="AlphaFoldDB" id="A0AAW8JJP9"/>
<dbReference type="EMBL" id="JAVIDA010000017">
    <property type="protein sequence ID" value="MDQ9072257.1"/>
    <property type="molecule type" value="Genomic_DNA"/>
</dbReference>
<evidence type="ECO:0000256" key="6">
    <source>
        <dbReference type="ARBA" id="ARBA00022857"/>
    </source>
</evidence>
<evidence type="ECO:0000313" key="8">
    <source>
        <dbReference type="EMBL" id="MDQ9072257.1"/>
    </source>
</evidence>
<comment type="similarity">
    <text evidence="3">Belongs to the lysine N(6)-hydroxylase/L-ornithine N(5)-oxygenase family.</text>
</comment>
<evidence type="ECO:0000256" key="7">
    <source>
        <dbReference type="ARBA" id="ARBA00023002"/>
    </source>
</evidence>
<name>A0AAW8JJP9_9GAMM</name>
<keyword evidence="5" id="KW-0274">FAD</keyword>
<evidence type="ECO:0000256" key="5">
    <source>
        <dbReference type="ARBA" id="ARBA00022827"/>
    </source>
</evidence>
<dbReference type="SUPFAM" id="SSF51905">
    <property type="entry name" value="FAD/NAD(P)-binding domain"/>
    <property type="match status" value="1"/>
</dbReference>
<dbReference type="RefSeq" id="WP_308956679.1">
    <property type="nucleotide sequence ID" value="NZ_JAVICY010000020.1"/>
</dbReference>